<dbReference type="Proteomes" id="UP000486351">
    <property type="component" value="Unassembled WGS sequence"/>
</dbReference>
<accession>A0A6G0Q8W5</accession>
<feature type="non-terminal residue" evidence="1">
    <location>
        <position position="1"/>
    </location>
</feature>
<comment type="caution">
    <text evidence="1">The sequence shown here is derived from an EMBL/GenBank/DDBJ whole genome shotgun (WGS) entry which is preliminary data.</text>
</comment>
<reference evidence="1 2" key="1">
    <citation type="submission" date="2018-09" db="EMBL/GenBank/DDBJ databases">
        <title>Genomic investigation of the strawberry pathogen Phytophthora fragariae indicates pathogenicity is determined by transcriptional variation in three key races.</title>
        <authorList>
            <person name="Adams T.M."/>
            <person name="Armitage A.D."/>
            <person name="Sobczyk M.K."/>
            <person name="Bates H.J."/>
            <person name="Dunwell J.M."/>
            <person name="Nellist C.F."/>
            <person name="Harrison R.J."/>
        </authorList>
    </citation>
    <scope>NUCLEOTIDE SEQUENCE [LARGE SCALE GENOMIC DNA]</scope>
    <source>
        <strain evidence="1 2">NOV-77</strain>
    </source>
</reference>
<gene>
    <name evidence="1" type="ORF">PF008_g29512</name>
</gene>
<proteinExistence type="predicted"/>
<dbReference type="AlphaFoldDB" id="A0A6G0Q8W5"/>
<evidence type="ECO:0000313" key="2">
    <source>
        <dbReference type="Proteomes" id="UP000486351"/>
    </source>
</evidence>
<protein>
    <submittedName>
        <fullName evidence="1">Uncharacterized protein</fullName>
    </submittedName>
</protein>
<organism evidence="1 2">
    <name type="scientific">Phytophthora fragariae</name>
    <dbReference type="NCBI Taxonomy" id="53985"/>
    <lineage>
        <taxon>Eukaryota</taxon>
        <taxon>Sar</taxon>
        <taxon>Stramenopiles</taxon>
        <taxon>Oomycota</taxon>
        <taxon>Peronosporomycetes</taxon>
        <taxon>Peronosporales</taxon>
        <taxon>Peronosporaceae</taxon>
        <taxon>Phytophthora</taxon>
    </lineage>
</organism>
<dbReference type="EMBL" id="QXFY01004913">
    <property type="protein sequence ID" value="KAE9274737.1"/>
    <property type="molecule type" value="Genomic_DNA"/>
</dbReference>
<sequence>YRVAELRQENCLALFVLLRKLLLHLGYVRDILSELNVALKAVDEHSEANEVWLGVDLQLQTLTDAPNESNVSRCVADARISYVCQ</sequence>
<evidence type="ECO:0000313" key="1">
    <source>
        <dbReference type="EMBL" id="KAE9274737.1"/>
    </source>
</evidence>
<name>A0A6G0Q8W5_9STRA</name>